<dbReference type="RefSeq" id="WP_125757796.1">
    <property type="nucleotide sequence ID" value="NZ_JBHTOK010000057.1"/>
</dbReference>
<protein>
    <submittedName>
        <fullName evidence="1">Uncharacterized protein</fullName>
    </submittedName>
</protein>
<accession>A0ABW4CUQ6</accession>
<evidence type="ECO:0000313" key="1">
    <source>
        <dbReference type="EMBL" id="MFD1441039.1"/>
    </source>
</evidence>
<name>A0ABW4CUQ6_9LACO</name>
<comment type="caution">
    <text evidence="1">The sequence shown here is derived from an EMBL/GenBank/DDBJ whole genome shotgun (WGS) entry which is preliminary data.</text>
</comment>
<proteinExistence type="predicted"/>
<keyword evidence="2" id="KW-1185">Reference proteome</keyword>
<evidence type="ECO:0000313" key="2">
    <source>
        <dbReference type="Proteomes" id="UP001597212"/>
    </source>
</evidence>
<gene>
    <name evidence="1" type="ORF">ACFQ5K_06615</name>
</gene>
<reference evidence="2" key="1">
    <citation type="journal article" date="2019" name="Int. J. Syst. Evol. Microbiol.">
        <title>The Global Catalogue of Microorganisms (GCM) 10K type strain sequencing project: providing services to taxonomists for standard genome sequencing and annotation.</title>
        <authorList>
            <consortium name="The Broad Institute Genomics Platform"/>
            <consortium name="The Broad Institute Genome Sequencing Center for Infectious Disease"/>
            <person name="Wu L."/>
            <person name="Ma J."/>
        </authorList>
    </citation>
    <scope>NUCLEOTIDE SEQUENCE [LARGE SCALE GENOMIC DNA]</scope>
    <source>
        <strain evidence="2">CCM 8912</strain>
    </source>
</reference>
<dbReference type="EMBL" id="JBHTOK010000057">
    <property type="protein sequence ID" value="MFD1441039.1"/>
    <property type="molecule type" value="Genomic_DNA"/>
</dbReference>
<dbReference type="Proteomes" id="UP001597212">
    <property type="component" value="Unassembled WGS sequence"/>
</dbReference>
<organism evidence="1 2">
    <name type="scientific">Lacticaseibacillus hegangensis</name>
    <dbReference type="NCBI Taxonomy" id="2486010"/>
    <lineage>
        <taxon>Bacteria</taxon>
        <taxon>Bacillati</taxon>
        <taxon>Bacillota</taxon>
        <taxon>Bacilli</taxon>
        <taxon>Lactobacillales</taxon>
        <taxon>Lactobacillaceae</taxon>
        <taxon>Lacticaseibacillus</taxon>
    </lineage>
</organism>
<sequence>MMKTELNVNAGKYVDRTGDGEKMLKTYSWALKDAHYNCLVAKNISKRARIIPVRWAASWKRTSWMHH</sequence>